<dbReference type="PANTHER" id="PTHR46797:SF1">
    <property type="entry name" value="METHYLPHOSPHONATE SYNTHASE"/>
    <property type="match status" value="1"/>
</dbReference>
<dbReference type="Pfam" id="PF01381">
    <property type="entry name" value="HTH_3"/>
    <property type="match status" value="1"/>
</dbReference>
<accession>A0A939LZD7</accession>
<dbReference type="Gene3D" id="1.10.260.40">
    <property type="entry name" value="lambda repressor-like DNA-binding domains"/>
    <property type="match status" value="1"/>
</dbReference>
<dbReference type="InterPro" id="IPR010982">
    <property type="entry name" value="Lambda_DNA-bd_dom_sf"/>
</dbReference>
<sequence>MIPGEYWADYARRVGTELQRRRIERGLSQERLAAAAGITRYTYQKMEKGESAPGSPLNPSLRSIMAVAQQLDVTLDELLPQPWPDLSGRGL</sequence>
<evidence type="ECO:0000259" key="2">
    <source>
        <dbReference type="PROSITE" id="PS50943"/>
    </source>
</evidence>
<dbReference type="Proteomes" id="UP000664398">
    <property type="component" value="Unassembled WGS sequence"/>
</dbReference>
<name>A0A939LZD7_9MICO</name>
<dbReference type="GO" id="GO:0005829">
    <property type="term" value="C:cytosol"/>
    <property type="evidence" value="ECO:0007669"/>
    <property type="project" value="TreeGrafter"/>
</dbReference>
<evidence type="ECO:0000313" key="4">
    <source>
        <dbReference type="Proteomes" id="UP000664398"/>
    </source>
</evidence>
<reference evidence="3" key="1">
    <citation type="submission" date="2021-03" db="EMBL/GenBank/DDBJ databases">
        <title>Leucobacter chromiisoli sp. nov., isolated from chromium-containing soil of chemical plant.</title>
        <authorList>
            <person name="Xu Z."/>
        </authorList>
    </citation>
    <scope>NUCLEOTIDE SEQUENCE</scope>
    <source>
        <strain evidence="3">A2</strain>
    </source>
</reference>
<protein>
    <submittedName>
        <fullName evidence="3">Helix-turn-helix transcriptional regulator</fullName>
    </submittedName>
</protein>
<organism evidence="3 4">
    <name type="scientific">Leucobacter ruminantium</name>
    <dbReference type="NCBI Taxonomy" id="1289170"/>
    <lineage>
        <taxon>Bacteria</taxon>
        <taxon>Bacillati</taxon>
        <taxon>Actinomycetota</taxon>
        <taxon>Actinomycetes</taxon>
        <taxon>Micrococcales</taxon>
        <taxon>Microbacteriaceae</taxon>
        <taxon>Leucobacter</taxon>
    </lineage>
</organism>
<keyword evidence="4" id="KW-1185">Reference proteome</keyword>
<dbReference type="CDD" id="cd00093">
    <property type="entry name" value="HTH_XRE"/>
    <property type="match status" value="1"/>
</dbReference>
<dbReference type="GO" id="GO:0003677">
    <property type="term" value="F:DNA binding"/>
    <property type="evidence" value="ECO:0007669"/>
    <property type="project" value="UniProtKB-KW"/>
</dbReference>
<dbReference type="GO" id="GO:0003700">
    <property type="term" value="F:DNA-binding transcription factor activity"/>
    <property type="evidence" value="ECO:0007669"/>
    <property type="project" value="TreeGrafter"/>
</dbReference>
<evidence type="ECO:0000256" key="1">
    <source>
        <dbReference type="ARBA" id="ARBA00023125"/>
    </source>
</evidence>
<dbReference type="PANTHER" id="PTHR46797">
    <property type="entry name" value="HTH-TYPE TRANSCRIPTIONAL REGULATOR"/>
    <property type="match status" value="1"/>
</dbReference>
<proteinExistence type="predicted"/>
<dbReference type="PROSITE" id="PS50943">
    <property type="entry name" value="HTH_CROC1"/>
    <property type="match status" value="1"/>
</dbReference>
<gene>
    <name evidence="3" type="ORF">J4H91_10480</name>
</gene>
<dbReference type="SUPFAM" id="SSF47413">
    <property type="entry name" value="lambda repressor-like DNA-binding domains"/>
    <property type="match status" value="1"/>
</dbReference>
<feature type="domain" description="HTH cro/C1-type" evidence="2">
    <location>
        <begin position="18"/>
        <end position="78"/>
    </location>
</feature>
<dbReference type="EMBL" id="JAGDYL010000018">
    <property type="protein sequence ID" value="MBO1805738.1"/>
    <property type="molecule type" value="Genomic_DNA"/>
</dbReference>
<dbReference type="InterPro" id="IPR001387">
    <property type="entry name" value="Cro/C1-type_HTH"/>
</dbReference>
<comment type="caution">
    <text evidence="3">The sequence shown here is derived from an EMBL/GenBank/DDBJ whole genome shotgun (WGS) entry which is preliminary data.</text>
</comment>
<keyword evidence="1" id="KW-0238">DNA-binding</keyword>
<dbReference type="AlphaFoldDB" id="A0A939LZD7"/>
<evidence type="ECO:0000313" key="3">
    <source>
        <dbReference type="EMBL" id="MBO1805738.1"/>
    </source>
</evidence>
<dbReference type="SMART" id="SM00530">
    <property type="entry name" value="HTH_XRE"/>
    <property type="match status" value="1"/>
</dbReference>
<dbReference type="InterPro" id="IPR050807">
    <property type="entry name" value="TransReg_Diox_bact_type"/>
</dbReference>